<keyword evidence="7" id="KW-1185">Reference proteome</keyword>
<organism evidence="6 7">
    <name type="scientific">Cercospora kikuchii</name>
    <dbReference type="NCBI Taxonomy" id="84275"/>
    <lineage>
        <taxon>Eukaryota</taxon>
        <taxon>Fungi</taxon>
        <taxon>Dikarya</taxon>
        <taxon>Ascomycota</taxon>
        <taxon>Pezizomycotina</taxon>
        <taxon>Dothideomycetes</taxon>
        <taxon>Dothideomycetidae</taxon>
        <taxon>Mycosphaerellales</taxon>
        <taxon>Mycosphaerellaceae</taxon>
        <taxon>Cercospora</taxon>
    </lineage>
</organism>
<dbReference type="PANTHER" id="PTHR43004:SF19">
    <property type="entry name" value="BINDING MONOOXYGENASE, PUTATIVE (JCVI)-RELATED"/>
    <property type="match status" value="1"/>
</dbReference>
<keyword evidence="3" id="KW-0274">FAD</keyword>
<accession>A0A9P3L143</accession>
<dbReference type="InterPro" id="IPR050641">
    <property type="entry name" value="RIFMO-like"/>
</dbReference>
<dbReference type="InterPro" id="IPR036188">
    <property type="entry name" value="FAD/NAD-bd_sf"/>
</dbReference>
<dbReference type="InterPro" id="IPR002938">
    <property type="entry name" value="FAD-bd"/>
</dbReference>
<dbReference type="Gene3D" id="3.40.30.120">
    <property type="match status" value="1"/>
</dbReference>
<evidence type="ECO:0000256" key="2">
    <source>
        <dbReference type="ARBA" id="ARBA00022630"/>
    </source>
</evidence>
<dbReference type="NCBIfam" id="NF004780">
    <property type="entry name" value="PRK06126.1"/>
    <property type="match status" value="1"/>
</dbReference>
<dbReference type="EMBL" id="BOLY01000009">
    <property type="protein sequence ID" value="GIZ49466.1"/>
    <property type="molecule type" value="Genomic_DNA"/>
</dbReference>
<evidence type="ECO:0000256" key="1">
    <source>
        <dbReference type="ARBA" id="ARBA00001974"/>
    </source>
</evidence>
<protein>
    <recommendedName>
        <fullName evidence="5">FAD-binding domain-containing protein</fullName>
    </recommendedName>
</protein>
<dbReference type="RefSeq" id="XP_044663953.1">
    <property type="nucleotide sequence ID" value="XM_044808018.1"/>
</dbReference>
<dbReference type="GO" id="GO:0071949">
    <property type="term" value="F:FAD binding"/>
    <property type="evidence" value="ECO:0007669"/>
    <property type="project" value="InterPro"/>
</dbReference>
<keyword evidence="4" id="KW-0560">Oxidoreductase</keyword>
<dbReference type="SUPFAM" id="SSF51905">
    <property type="entry name" value="FAD/NAD(P)-binding domain"/>
    <property type="match status" value="1"/>
</dbReference>
<reference evidence="6 7" key="1">
    <citation type="submission" date="2021-01" db="EMBL/GenBank/DDBJ databases">
        <title>Cercospora kikuchii MAFF 305040 whole genome shotgun sequence.</title>
        <authorList>
            <person name="Kashiwa T."/>
            <person name="Suzuki T."/>
        </authorList>
    </citation>
    <scope>NUCLEOTIDE SEQUENCE [LARGE SCALE GENOMIC DNA]</scope>
    <source>
        <strain evidence="6 7">MAFF 305040</strain>
    </source>
</reference>
<proteinExistence type="predicted"/>
<evidence type="ECO:0000259" key="5">
    <source>
        <dbReference type="Pfam" id="PF01494"/>
    </source>
</evidence>
<dbReference type="PRINTS" id="PR00420">
    <property type="entry name" value="RNGMNOXGNASE"/>
</dbReference>
<dbReference type="Gene3D" id="3.50.50.60">
    <property type="entry name" value="FAD/NAD(P)-binding domain"/>
    <property type="match status" value="1"/>
</dbReference>
<dbReference type="PANTHER" id="PTHR43004">
    <property type="entry name" value="TRK SYSTEM POTASSIUM UPTAKE PROTEIN"/>
    <property type="match status" value="1"/>
</dbReference>
<sequence length="543" mass="59552">MGSIEAPPNSILDVAIVGAGPVGLALALDLGKRGIHTTVFERKPGTSSQIEAKASVINERTMEYLRRLGCSEEVANSGYPKDLPGDTVFCTALHDKYIGRLEMDSAKKRELPEQSSEMLQRCPQCWFDPILARAVIKQKMTDMRYGFEVSGCEQDANGVTLSIKNVETGLLDSVSARYVVACDGPGSAIRKSLGIDFQGKDLGLMLSSIVEVDINGKPPFGAAAERYMCIGTEGTWGNFTTIDGRNLWRFAVAGIKERIDPNTYDIKPLVKKALGRDDIDFDVKRVLQWRRSQFTADRYNSGRVFLAGDSAHTMSPTGGHGMNTGMGDASDLSWMLQALLEGWGGPNLIAAYEKERRNIAVRNGQTSTKNFAIWQTGKDKILDDTPEGEDQRRMTGENMAANMRQEFQSLGLALGYNYADSPLVVPDGSEAPADDPEVYIQTARPGHRAPHCWLEQDKSTVDLFGDGFVLLRFGPESADDSRLEEAAGKARLPFRSISISSKDAADLYERRLALVRPDGMVAWRGDSLPANVDELVDRVRGVI</sequence>
<dbReference type="Proteomes" id="UP000825890">
    <property type="component" value="Unassembled WGS sequence"/>
</dbReference>
<name>A0A9P3L143_9PEZI</name>
<dbReference type="Gene3D" id="3.30.9.10">
    <property type="entry name" value="D-Amino Acid Oxidase, subunit A, domain 2"/>
    <property type="match status" value="1"/>
</dbReference>
<evidence type="ECO:0000313" key="6">
    <source>
        <dbReference type="EMBL" id="GIZ49466.1"/>
    </source>
</evidence>
<keyword evidence="2" id="KW-0285">Flavoprotein</keyword>
<feature type="domain" description="FAD-binding" evidence="5">
    <location>
        <begin position="13"/>
        <end position="362"/>
    </location>
</feature>
<gene>
    <name evidence="6" type="ORF">CKM354_001249600</name>
</gene>
<dbReference type="Pfam" id="PF01494">
    <property type="entry name" value="FAD_binding_3"/>
    <property type="match status" value="1"/>
</dbReference>
<comment type="caution">
    <text evidence="6">The sequence shown here is derived from an EMBL/GenBank/DDBJ whole genome shotgun (WGS) entry which is preliminary data.</text>
</comment>
<dbReference type="GO" id="GO:0016709">
    <property type="term" value="F:oxidoreductase activity, acting on paired donors, with incorporation or reduction of molecular oxygen, NAD(P)H as one donor, and incorporation of one atom of oxygen"/>
    <property type="evidence" value="ECO:0007669"/>
    <property type="project" value="UniProtKB-ARBA"/>
</dbReference>
<dbReference type="AlphaFoldDB" id="A0A9P3L143"/>
<dbReference type="OrthoDB" id="2096480at2759"/>
<dbReference type="Pfam" id="PF21274">
    <property type="entry name" value="Rng_hyd_C"/>
    <property type="match status" value="1"/>
</dbReference>
<dbReference type="GeneID" id="68298071"/>
<evidence type="ECO:0000256" key="4">
    <source>
        <dbReference type="ARBA" id="ARBA00023002"/>
    </source>
</evidence>
<evidence type="ECO:0000256" key="3">
    <source>
        <dbReference type="ARBA" id="ARBA00022827"/>
    </source>
</evidence>
<evidence type="ECO:0000313" key="7">
    <source>
        <dbReference type="Proteomes" id="UP000825890"/>
    </source>
</evidence>
<comment type="cofactor">
    <cofactor evidence="1">
        <name>FAD</name>
        <dbReference type="ChEBI" id="CHEBI:57692"/>
    </cofactor>
</comment>